<feature type="compositionally biased region" description="Basic and acidic residues" evidence="9">
    <location>
        <begin position="1092"/>
        <end position="1102"/>
    </location>
</feature>
<feature type="region of interest" description="Disordered" evidence="9">
    <location>
        <begin position="1089"/>
        <end position="1145"/>
    </location>
</feature>
<comment type="caution">
    <text evidence="11">The sequence shown here is derived from an EMBL/GenBank/DDBJ whole genome shotgun (WGS) entry which is preliminary data.</text>
</comment>
<dbReference type="PROSITE" id="PS50158">
    <property type="entry name" value="ZF_CCHC"/>
    <property type="match status" value="1"/>
</dbReference>
<evidence type="ECO:0000256" key="4">
    <source>
        <dbReference type="ARBA" id="ARBA00022759"/>
    </source>
</evidence>
<evidence type="ECO:0000313" key="11">
    <source>
        <dbReference type="EMBL" id="GEU49662.1"/>
    </source>
</evidence>
<keyword evidence="5" id="KW-0378">Hydrolase</keyword>
<dbReference type="InterPro" id="IPR036875">
    <property type="entry name" value="Znf_CCHC_sf"/>
</dbReference>
<name>A0A6L2KM10_TANCI</name>
<feature type="domain" description="CCHC-type" evidence="10">
    <location>
        <begin position="244"/>
        <end position="257"/>
    </location>
</feature>
<dbReference type="InterPro" id="IPR013103">
    <property type="entry name" value="RVT_2"/>
</dbReference>
<dbReference type="SUPFAM" id="SSF56672">
    <property type="entry name" value="DNA/RNA polymerases"/>
    <property type="match status" value="3"/>
</dbReference>
<evidence type="ECO:0000259" key="10">
    <source>
        <dbReference type="PROSITE" id="PS50158"/>
    </source>
</evidence>
<keyword evidence="1" id="KW-0808">Transferase</keyword>
<reference evidence="11" key="1">
    <citation type="journal article" date="2019" name="Sci. Rep.">
        <title>Draft genome of Tanacetum cinerariifolium, the natural source of mosquito coil.</title>
        <authorList>
            <person name="Yamashiro T."/>
            <person name="Shiraishi A."/>
            <person name="Satake H."/>
            <person name="Nakayama K."/>
        </authorList>
    </citation>
    <scope>NUCLEOTIDE SEQUENCE</scope>
</reference>
<dbReference type="Pfam" id="PF17917">
    <property type="entry name" value="RT_RNaseH"/>
    <property type="match status" value="2"/>
</dbReference>
<feature type="compositionally biased region" description="Low complexity" evidence="9">
    <location>
        <begin position="1119"/>
        <end position="1129"/>
    </location>
</feature>
<dbReference type="PANTHER" id="PTHR37984:SF5">
    <property type="entry name" value="PROTEIN NYNRIN-LIKE"/>
    <property type="match status" value="1"/>
</dbReference>
<dbReference type="Pfam" id="PF08284">
    <property type="entry name" value="RVP_2"/>
    <property type="match status" value="1"/>
</dbReference>
<dbReference type="CDD" id="cd09274">
    <property type="entry name" value="RNase_HI_RT_Ty3"/>
    <property type="match status" value="2"/>
</dbReference>
<evidence type="ECO:0000256" key="9">
    <source>
        <dbReference type="SAM" id="MobiDB-lite"/>
    </source>
</evidence>
<keyword evidence="3" id="KW-0540">Nuclease</keyword>
<keyword evidence="7" id="KW-0862">Zinc</keyword>
<dbReference type="EMBL" id="BKCJ010002597">
    <property type="protein sequence ID" value="GEU49662.1"/>
    <property type="molecule type" value="Genomic_DNA"/>
</dbReference>
<organism evidence="11">
    <name type="scientific">Tanacetum cinerariifolium</name>
    <name type="common">Dalmatian daisy</name>
    <name type="synonym">Chrysanthemum cinerariifolium</name>
    <dbReference type="NCBI Taxonomy" id="118510"/>
    <lineage>
        <taxon>Eukaryota</taxon>
        <taxon>Viridiplantae</taxon>
        <taxon>Streptophyta</taxon>
        <taxon>Embryophyta</taxon>
        <taxon>Tracheophyta</taxon>
        <taxon>Spermatophyta</taxon>
        <taxon>Magnoliopsida</taxon>
        <taxon>eudicotyledons</taxon>
        <taxon>Gunneridae</taxon>
        <taxon>Pentapetalae</taxon>
        <taxon>asterids</taxon>
        <taxon>campanulids</taxon>
        <taxon>Asterales</taxon>
        <taxon>Asteraceae</taxon>
        <taxon>Asteroideae</taxon>
        <taxon>Anthemideae</taxon>
        <taxon>Anthemidinae</taxon>
        <taxon>Tanacetum</taxon>
    </lineage>
</organism>
<dbReference type="CDD" id="cd01647">
    <property type="entry name" value="RT_LTR"/>
    <property type="match status" value="1"/>
</dbReference>
<dbReference type="Gene3D" id="3.10.10.10">
    <property type="entry name" value="HIV Type 1 Reverse Transcriptase, subunit A, domain 1"/>
    <property type="match status" value="1"/>
</dbReference>
<evidence type="ECO:0000256" key="2">
    <source>
        <dbReference type="ARBA" id="ARBA00022695"/>
    </source>
</evidence>
<feature type="compositionally biased region" description="Acidic residues" evidence="9">
    <location>
        <begin position="656"/>
        <end position="701"/>
    </location>
</feature>
<dbReference type="SMART" id="SM00343">
    <property type="entry name" value="ZnF_C2HC"/>
    <property type="match status" value="2"/>
</dbReference>
<dbReference type="GO" id="GO:0008270">
    <property type="term" value="F:zinc ion binding"/>
    <property type="evidence" value="ECO:0007669"/>
    <property type="project" value="UniProtKB-KW"/>
</dbReference>
<keyword evidence="8" id="KW-0175">Coiled coil</keyword>
<keyword evidence="7" id="KW-0863">Zinc-finger</keyword>
<evidence type="ECO:0000256" key="7">
    <source>
        <dbReference type="PROSITE-ProRule" id="PRU00047"/>
    </source>
</evidence>
<feature type="region of interest" description="Disordered" evidence="9">
    <location>
        <begin position="145"/>
        <end position="178"/>
    </location>
</feature>
<feature type="region of interest" description="Disordered" evidence="9">
    <location>
        <begin position="654"/>
        <end position="733"/>
    </location>
</feature>
<evidence type="ECO:0000256" key="1">
    <source>
        <dbReference type="ARBA" id="ARBA00022679"/>
    </source>
</evidence>
<dbReference type="InterPro" id="IPR001878">
    <property type="entry name" value="Znf_CCHC"/>
</dbReference>
<evidence type="ECO:0000256" key="5">
    <source>
        <dbReference type="ARBA" id="ARBA00022801"/>
    </source>
</evidence>
<dbReference type="CDD" id="cd09272">
    <property type="entry name" value="RNase_HI_RT_Ty1"/>
    <property type="match status" value="1"/>
</dbReference>
<evidence type="ECO:0000256" key="3">
    <source>
        <dbReference type="ARBA" id="ARBA00022722"/>
    </source>
</evidence>
<keyword evidence="6" id="KW-0695">RNA-directed DNA polymerase</keyword>
<dbReference type="InterPro" id="IPR041373">
    <property type="entry name" value="RT_RNaseH"/>
</dbReference>
<keyword evidence="7" id="KW-0479">Metal-binding</keyword>
<proteinExistence type="predicted"/>
<accession>A0A6L2KM10</accession>
<feature type="compositionally biased region" description="Basic and acidic residues" evidence="9">
    <location>
        <begin position="702"/>
        <end position="718"/>
    </location>
</feature>
<evidence type="ECO:0000256" key="8">
    <source>
        <dbReference type="SAM" id="Coils"/>
    </source>
</evidence>
<feature type="compositionally biased region" description="Basic and acidic residues" evidence="9">
    <location>
        <begin position="1648"/>
        <end position="1660"/>
    </location>
</feature>
<sequence>MTPKAVQAMIDQAMQRNLTNGDGSHSSEGGPIRPVQSIRACSYSDFMKCQPLNFRGTEVKFMTCTMLDAALTWWNGHVRGNDVAVYTQRFQELALMCTKFLADETEKVDKYISGLPGNIRRNVMSARPKTLDEAIELANDLRDQKLHTYTERQNDNKRKADDSSRSNQQQQPHKKQNIVNAYAVDPGEKKAYTGNLPLCTKCNYHHTRQCAPKCNNYKKYGHATRDCRVNVNNNNNRVQSTGTCFECGEPGHFKKNCLKLKNNGNANGNGRARGKTYILGGGDSNPESNTVTGMFLLNNRYASILFDTGADRSFDRLREYQAIIVCDEKIVRVLFGNEALIFQGKRNNQVHESRLNIILCVKAQNYLSKGCDVFSAHVTTKEAEDKLEGKRIKDLPIVRYFPEIHEKNYPNYDLELGAVVLALKIWRHYLYGTRCIVFTDHKSLQHILDQKELSMRQRRWLELLSDYDYDIRYHLGKANVVADALSRKERSRPFRVRALVMTMGLNLPKKILRAQTEALKLENLSAEDVGGMLRKDLPKEKLEPRKSCYPPYSVYKPINLPTLLLTVLNMFSQDIPDVDPYKEATLQAIEQVAPPLSPAYLPDPIELDEHVPVYVLEHEYLEYLKPPADDIVAEDQPHADDAVPTALSLGYITDSNSEEDLEEDLKEEENVDYANEPEEEDPQEEDPKEEEPEDEESDDNAASEKEHSEGFDNTKPSEGEETVVTPPPSRLHGARIFIRPQTPMSPLSKFRIPSPLFPVPSPPPIPSLPLPPPVPVETHAYEQDVADALLMLLSTTRRSEVPKAGMPPQKRMYFATPIIEFEVGESSAAATARPSRDLYGFMDTTKAEASITRGHARTLHDTERRMMTAVELLRDAQRDRACIRAEIVALRDRGTLLKDAYTELHEYLLRKIMPATRQGTSDNMTPKVVQDMIDQEMQRNSTNGDESHTSGGGPTRLVQSKMESVFHISGCAVENQVKFATCTMLDAALTWWNGHVKTLGHDAAYAMTRETLKKKLTDKYCRKGEIKKLKIELWNLKFLADETKKIDRYISRLSDNIHRNVMSARVKTLDEAIELANDLMNQKLRTYAESQNDNKRKADDSSRNNQQQEPEHLKKNCLKLKNNGNANENGRARGKTYVLGEGDSNPESNTVMGVNTILRGCTLDFLNHPFNIDLMPILLDSFDVIIGMDWLREYHAVIVCDEKIDRIPDFAEVFPEDLPGILPARQVEFQIDLVPGAAPVAWAPYRLAPFEMKELADQLQELSNKGFIRPSSSPWGALVLFVKKKDGSFRMCIDYHELNKLTVKNHYPIPRIDDLFDQLQGSRSENFIVYYDASHKSLGVVLMQNEKVIAYASRQLKIHEKNYTTHDLEIRAVVFALKMWRHCLYGTRCTVFTDHKSLQHILDEKELNMRQRHWLEMVSDYDCDIRYHPRKANVVADALSRKEWFRPLRVWALVMTMGLNLPKKILGAQTEALKAENLSAKDVGGMLRKDIPKEKLEPRADETLCLNNMSCALKFLSDESLVIPLEELRIDDKLQFVEEPMEIMDREIKQLKRSRIPIIKVRWTFKRGLELTWEREDQFKKTYPHLFTKTAMPGRQLGALLQTHGGSDILRTFNADGDVAFDEKEPEFDEKKPESEVNVSPSRSTQLKKHDDKTKKEAKGKSPFESFIGFRILSAEFEDFSDNNINEVNAAELEDITYSDDEDDVGAEADFNKLETSITISPIPTTRVHKDHHVTQITGDLSLATQTKSITRVAKDQGVLSQITNDDFHTCMFACFLSQEEPKRVHQALKDPSWIEAMQEELLQLKMQKVWVLVDLPYGKRAIGHTQEEGIDYEEVFAPVTRIEAIRLFLAYASFMGFMVYQMNVKSAFLYGTIEEEVYVCQPLGFEDPDYPDKVYKVVKALYGLHQAPRAWYETLANYFLENGFQRGKIDQTLFIKRQKGDILLVQIYVDDIIFGLTNKDLCKAFEKLIKDKFQMSSMGELTFFLGLQVKQNKDGIFISQDKYVAESLRKFGLTDRKLASTPIDTEKPLLKDPDVKRIFRYLKGKPHLGLWYPKDLSFDLVAYSDSDYAGASLDRKSTTKGCQFLRCRLISWQCKKQTVVVTSSIGAEYVAAASCCAQVVLSRTKSLKRMVHVTNILSAGYLTTPQMILNSSCLTHTKNWLVQIKRSLSWLVQKQTALGQTTTGKEISNPFMAGVNTRRCDEDRIELMKLTVFLLPSDKKVRVEVSAVDLQTTAVVKKVNDVTRLQALVDKKKAVVTKVTIRDALHLDDAEGVECQPNEEIFVELARMGYEKPSTKLTFYKAFFSSQWKFLIHTILQCMSAKQTSWNEFSSSMAYAVIYLSLGRKFNLSKYIFDSLVRNVDSPTKFYMYPRFLQLMIRKQVGDLSTHTTKYTSPALTQKVFANMRRLAKGFFGVETPLFEGMIVEQQVGEGDADEVHGEDVNVAGVVTKGVVSVADDVVPTADEKPSIPSPTSSTPPPQPSHDIPSTSQV</sequence>
<dbReference type="Gene3D" id="3.30.70.270">
    <property type="match status" value="1"/>
</dbReference>
<feature type="compositionally biased region" description="Basic and acidic residues" evidence="9">
    <location>
        <begin position="145"/>
        <end position="164"/>
    </location>
</feature>
<protein>
    <recommendedName>
        <fullName evidence="10">CCHC-type domain-containing protein</fullName>
    </recommendedName>
</protein>
<dbReference type="PANTHER" id="PTHR37984">
    <property type="entry name" value="PROTEIN CBG26694"/>
    <property type="match status" value="1"/>
</dbReference>
<feature type="region of interest" description="Disordered" evidence="9">
    <location>
        <begin position="1624"/>
        <end position="1660"/>
    </location>
</feature>
<dbReference type="GO" id="GO:0003964">
    <property type="term" value="F:RNA-directed DNA polymerase activity"/>
    <property type="evidence" value="ECO:0007669"/>
    <property type="project" value="UniProtKB-KW"/>
</dbReference>
<dbReference type="GO" id="GO:0004519">
    <property type="term" value="F:endonuclease activity"/>
    <property type="evidence" value="ECO:0007669"/>
    <property type="project" value="UniProtKB-KW"/>
</dbReference>
<keyword evidence="4" id="KW-0255">Endonuclease</keyword>
<feature type="region of interest" description="Disordered" evidence="9">
    <location>
        <begin position="2458"/>
        <end position="2491"/>
    </location>
</feature>
<feature type="coiled-coil region" evidence="8">
    <location>
        <begin position="859"/>
        <end position="893"/>
    </location>
</feature>
<keyword evidence="2" id="KW-0548">Nucleotidyltransferase</keyword>
<dbReference type="SUPFAM" id="SSF57756">
    <property type="entry name" value="Retrovirus zinc finger-like domains"/>
    <property type="match status" value="1"/>
</dbReference>
<dbReference type="GO" id="GO:0016787">
    <property type="term" value="F:hydrolase activity"/>
    <property type="evidence" value="ECO:0007669"/>
    <property type="project" value="UniProtKB-KW"/>
</dbReference>
<dbReference type="Pfam" id="PF07727">
    <property type="entry name" value="RVT_2"/>
    <property type="match status" value="1"/>
</dbReference>
<dbReference type="GO" id="GO:0003676">
    <property type="term" value="F:nucleic acid binding"/>
    <property type="evidence" value="ECO:0007669"/>
    <property type="project" value="InterPro"/>
</dbReference>
<dbReference type="Gene3D" id="4.10.60.10">
    <property type="entry name" value="Zinc finger, CCHC-type"/>
    <property type="match status" value="1"/>
</dbReference>
<gene>
    <name evidence="11" type="ORF">Tci_021640</name>
</gene>
<dbReference type="InterPro" id="IPR043502">
    <property type="entry name" value="DNA/RNA_pol_sf"/>
</dbReference>
<dbReference type="InterPro" id="IPR050951">
    <property type="entry name" value="Retrovirus_Pol_polyprotein"/>
</dbReference>
<evidence type="ECO:0000256" key="6">
    <source>
        <dbReference type="ARBA" id="ARBA00022918"/>
    </source>
</evidence>
<dbReference type="InterPro" id="IPR043128">
    <property type="entry name" value="Rev_trsase/Diguanyl_cyclase"/>
</dbReference>